<reference evidence="2 3" key="1">
    <citation type="submission" date="2015-01" db="EMBL/GenBank/DDBJ databases">
        <title>The Genome Sequence of Exophiala sideris CBS121828.</title>
        <authorList>
            <consortium name="The Broad Institute Genomics Platform"/>
            <person name="Cuomo C."/>
            <person name="de Hoog S."/>
            <person name="Gorbushina A."/>
            <person name="Stielow B."/>
            <person name="Teixiera M."/>
            <person name="Abouelleil A."/>
            <person name="Chapman S.B."/>
            <person name="Priest M."/>
            <person name="Young S.K."/>
            <person name="Wortman J."/>
            <person name="Nusbaum C."/>
            <person name="Birren B."/>
        </authorList>
    </citation>
    <scope>NUCLEOTIDE SEQUENCE [LARGE SCALE GENOMIC DNA]</scope>
    <source>
        <strain evidence="2 3">CBS 121828</strain>
    </source>
</reference>
<protein>
    <submittedName>
        <fullName evidence="2">Uncharacterized protein</fullName>
    </submittedName>
</protein>
<evidence type="ECO:0000256" key="1">
    <source>
        <dbReference type="SAM" id="MobiDB-lite"/>
    </source>
</evidence>
<feature type="region of interest" description="Disordered" evidence="1">
    <location>
        <begin position="1"/>
        <end position="224"/>
    </location>
</feature>
<feature type="compositionally biased region" description="Basic and acidic residues" evidence="1">
    <location>
        <begin position="151"/>
        <end position="165"/>
    </location>
</feature>
<feature type="compositionally biased region" description="Gly residues" evidence="1">
    <location>
        <begin position="136"/>
        <end position="146"/>
    </location>
</feature>
<evidence type="ECO:0000313" key="3">
    <source>
        <dbReference type="Proteomes" id="UP000053599"/>
    </source>
</evidence>
<name>A0A0D1X985_9EURO</name>
<dbReference type="Proteomes" id="UP000053599">
    <property type="component" value="Unassembled WGS sequence"/>
</dbReference>
<proteinExistence type="predicted"/>
<dbReference type="AlphaFoldDB" id="A0A0D1X985"/>
<gene>
    <name evidence="2" type="ORF">PV11_00161</name>
</gene>
<dbReference type="HOGENOM" id="CLU_110797_1_0_1"/>
<accession>A0A0D1X985</accession>
<dbReference type="EMBL" id="KN846951">
    <property type="protein sequence ID" value="KIV84376.1"/>
    <property type="molecule type" value="Genomic_DNA"/>
</dbReference>
<feature type="compositionally biased region" description="Basic and acidic residues" evidence="1">
    <location>
        <begin position="194"/>
        <end position="207"/>
    </location>
</feature>
<organism evidence="2 3">
    <name type="scientific">Exophiala sideris</name>
    <dbReference type="NCBI Taxonomy" id="1016849"/>
    <lineage>
        <taxon>Eukaryota</taxon>
        <taxon>Fungi</taxon>
        <taxon>Dikarya</taxon>
        <taxon>Ascomycota</taxon>
        <taxon>Pezizomycotina</taxon>
        <taxon>Eurotiomycetes</taxon>
        <taxon>Chaetothyriomycetidae</taxon>
        <taxon>Chaetothyriales</taxon>
        <taxon>Herpotrichiellaceae</taxon>
        <taxon>Exophiala</taxon>
    </lineage>
</organism>
<feature type="compositionally biased region" description="Basic and acidic residues" evidence="1">
    <location>
        <begin position="118"/>
        <end position="133"/>
    </location>
</feature>
<evidence type="ECO:0000313" key="2">
    <source>
        <dbReference type="EMBL" id="KIV84376.1"/>
    </source>
</evidence>
<dbReference type="OrthoDB" id="3260716at2759"/>
<sequence>MAAKNPDSLTNAQGEFHPRQPGSEPLEKSGHQIGQKVSPADHAPEFSAKTLPPGSAPKESTYQPNPINEIPGQANNPDVLRSHGKEEVRTDPLSTLPGATSADVHTGLGHPGQGQTSREIRHDGQHGRKRDTPGWEGAGATGGSGIYPGDKSVEFRRLETDDHPKGPKPAYEHNATLAGAESKVPASADEVAAEGDKVKKHDGDHHAKGSTGVPDRGAGSDRQY</sequence>
<feature type="compositionally biased region" description="Basic and acidic residues" evidence="1">
    <location>
        <begin position="80"/>
        <end position="90"/>
    </location>
</feature>